<keyword evidence="7 8" id="KW-0456">Lyase</keyword>
<feature type="domain" description="2-C-methyl-D-erythritol 2,4-cyclodiphosphate synthase" evidence="10">
    <location>
        <begin position="3"/>
        <end position="156"/>
    </location>
</feature>
<reference key="1">
    <citation type="submission" date="2010-11" db="EMBL/GenBank/DDBJ databases">
        <title>The complete genome of Leadbetterella byssophila DSM 17132.</title>
        <authorList>
            <consortium name="US DOE Joint Genome Institute (JGI-PGF)"/>
            <person name="Lucas S."/>
            <person name="Copeland A."/>
            <person name="Lapidus A."/>
            <person name="Glavina del Rio T."/>
            <person name="Dalin E."/>
            <person name="Tice H."/>
            <person name="Bruce D."/>
            <person name="Goodwin L."/>
            <person name="Pitluck S."/>
            <person name="Kyrpides N."/>
            <person name="Mavromatis K."/>
            <person name="Ivanova N."/>
            <person name="Teshima H."/>
            <person name="Brettin T."/>
            <person name="Detter J.C."/>
            <person name="Han C."/>
            <person name="Tapia R."/>
            <person name="Land M."/>
            <person name="Hauser L."/>
            <person name="Markowitz V."/>
            <person name="Cheng J.-F."/>
            <person name="Hugenholtz P."/>
            <person name="Woyke T."/>
            <person name="Wu D."/>
            <person name="Tindall B."/>
            <person name="Pomrenke H.G."/>
            <person name="Brambilla E."/>
            <person name="Klenk H.-P."/>
            <person name="Eisen J.A."/>
        </authorList>
    </citation>
    <scope>NUCLEOTIDE SEQUENCE [LARGE SCALE GENOMIC DNA]</scope>
    <source>
        <strain>DSM 17132</strain>
    </source>
</reference>
<evidence type="ECO:0000313" key="12">
    <source>
        <dbReference type="Proteomes" id="UP000007435"/>
    </source>
</evidence>
<dbReference type="SUPFAM" id="SSF69765">
    <property type="entry name" value="IpsF-like"/>
    <property type="match status" value="1"/>
</dbReference>
<comment type="pathway">
    <text evidence="2 8">Isoprenoid biosynthesis; isopentenyl diphosphate biosynthesis via DXP pathway; isopentenyl diphosphate from 1-deoxy-D-xylulose 5-phosphate: step 4/6.</text>
</comment>
<evidence type="ECO:0000256" key="7">
    <source>
        <dbReference type="ARBA" id="ARBA00023239"/>
    </source>
</evidence>
<dbReference type="eggNOG" id="COG0245">
    <property type="taxonomic scope" value="Bacteria"/>
</dbReference>
<accession>E4RU57</accession>
<reference evidence="11 12" key="2">
    <citation type="journal article" date="2011" name="Stand. Genomic Sci.">
        <title>Complete genome sequence of Leadbetterella byssophila type strain (4M15).</title>
        <authorList>
            <person name="Abt B."/>
            <person name="Teshima H."/>
            <person name="Lucas S."/>
            <person name="Lapidus A."/>
            <person name="Del Rio T.G."/>
            <person name="Nolan M."/>
            <person name="Tice H."/>
            <person name="Cheng J.F."/>
            <person name="Pitluck S."/>
            <person name="Liolios K."/>
            <person name="Pagani I."/>
            <person name="Ivanova N."/>
            <person name="Mavromatis K."/>
            <person name="Pati A."/>
            <person name="Tapia R."/>
            <person name="Han C."/>
            <person name="Goodwin L."/>
            <person name="Chen A."/>
            <person name="Palaniappan K."/>
            <person name="Land M."/>
            <person name="Hauser L."/>
            <person name="Chang Y.J."/>
            <person name="Jeffries C.D."/>
            <person name="Rohde M."/>
            <person name="Goker M."/>
            <person name="Tindall B.J."/>
            <person name="Detter J.C."/>
            <person name="Woyke T."/>
            <person name="Bristow J."/>
            <person name="Eisen J.A."/>
            <person name="Markowitz V."/>
            <person name="Hugenholtz P."/>
            <person name="Klenk H.P."/>
            <person name="Kyrpides N.C."/>
        </authorList>
    </citation>
    <scope>NUCLEOTIDE SEQUENCE [LARGE SCALE GENOMIC DNA]</scope>
    <source>
        <strain evidence="12">DSM 17132 / JCM 16389 / KACC 11308 / NBRC 106382 / 4M15</strain>
    </source>
</reference>
<evidence type="ECO:0000256" key="9">
    <source>
        <dbReference type="RuleBase" id="RU004395"/>
    </source>
</evidence>
<dbReference type="UniPathway" id="UPA00056">
    <property type="reaction ID" value="UER00095"/>
</dbReference>
<comment type="catalytic activity">
    <reaction evidence="1 8 9">
        <text>4-CDP-2-C-methyl-D-erythritol 2-phosphate = 2-C-methyl-D-erythritol 2,4-cyclic diphosphate + CMP</text>
        <dbReference type="Rhea" id="RHEA:23864"/>
        <dbReference type="ChEBI" id="CHEBI:57919"/>
        <dbReference type="ChEBI" id="CHEBI:58483"/>
        <dbReference type="ChEBI" id="CHEBI:60377"/>
        <dbReference type="EC" id="4.6.1.12"/>
    </reaction>
</comment>
<comment type="cofactor">
    <cofactor evidence="8">
        <name>a divalent metal cation</name>
        <dbReference type="ChEBI" id="CHEBI:60240"/>
    </cofactor>
    <text evidence="8">Binds 1 divalent metal cation per subunit.</text>
</comment>
<dbReference type="EMBL" id="CP002305">
    <property type="protein sequence ID" value="ADQ16038.1"/>
    <property type="molecule type" value="Genomic_DNA"/>
</dbReference>
<feature type="binding site" evidence="8">
    <location>
        <position position="10"/>
    </location>
    <ligand>
        <name>a divalent metal cation</name>
        <dbReference type="ChEBI" id="CHEBI:60240"/>
    </ligand>
</feature>
<evidence type="ECO:0000256" key="3">
    <source>
        <dbReference type="ARBA" id="ARBA00008480"/>
    </source>
</evidence>
<comment type="function">
    <text evidence="8">Involved in the biosynthesis of isopentenyl diphosphate (IPP) and dimethylallyl diphosphate (DMAPP), two major building blocks of isoprenoid compounds. Catalyzes the conversion of 4-diphosphocytidyl-2-C-methyl-D-erythritol 2-phosphate (CDP-ME2P) to 2-C-methyl-D-erythritol 2,4-cyclodiphosphate (ME-CPP) with a corresponding release of cytidine 5-monophosphate (CMP).</text>
</comment>
<dbReference type="AlphaFoldDB" id="E4RU57"/>
<keyword evidence="12" id="KW-1185">Reference proteome</keyword>
<feature type="binding site" evidence="8">
    <location>
        <position position="12"/>
    </location>
    <ligand>
        <name>a divalent metal cation</name>
        <dbReference type="ChEBI" id="CHEBI:60240"/>
    </ligand>
</feature>
<feature type="binding site" evidence="8">
    <location>
        <begin position="36"/>
        <end position="37"/>
    </location>
    <ligand>
        <name>4-CDP-2-C-methyl-D-erythritol 2-phosphate</name>
        <dbReference type="ChEBI" id="CHEBI:57919"/>
    </ligand>
</feature>
<dbReference type="GO" id="GO:0016114">
    <property type="term" value="P:terpenoid biosynthetic process"/>
    <property type="evidence" value="ECO:0007669"/>
    <property type="project" value="InterPro"/>
</dbReference>
<feature type="binding site" evidence="8">
    <location>
        <begin position="134"/>
        <end position="137"/>
    </location>
    <ligand>
        <name>4-CDP-2-C-methyl-D-erythritol 2-phosphate</name>
        <dbReference type="ChEBI" id="CHEBI:57919"/>
    </ligand>
</feature>
<protein>
    <recommendedName>
        <fullName evidence="4 8">2-C-methyl-D-erythritol 2,4-cyclodiphosphate synthase</fullName>
        <shortName evidence="8">MECDP-synthase</shortName>
        <shortName evidence="8">MECPP-synthase</shortName>
        <shortName evidence="8">MECPS</shortName>
        <ecNumber evidence="4 8">4.6.1.12</ecNumber>
    </recommendedName>
</protein>
<comment type="subunit">
    <text evidence="8">Homotrimer.</text>
</comment>
<dbReference type="RefSeq" id="WP_013407093.1">
    <property type="nucleotide sequence ID" value="NC_014655.1"/>
</dbReference>
<feature type="site" description="Transition state stabilizer" evidence="8">
    <location>
        <position position="135"/>
    </location>
</feature>
<organism evidence="11 12">
    <name type="scientific">Leadbetterella byssophila (strain DSM 17132 / JCM 16389 / KACC 11308 / NBRC 106382 / 4M15)</name>
    <dbReference type="NCBI Taxonomy" id="649349"/>
    <lineage>
        <taxon>Bacteria</taxon>
        <taxon>Pseudomonadati</taxon>
        <taxon>Bacteroidota</taxon>
        <taxon>Cytophagia</taxon>
        <taxon>Cytophagales</taxon>
        <taxon>Leadbetterellaceae</taxon>
        <taxon>Leadbetterella</taxon>
    </lineage>
</organism>
<comment type="caution">
    <text evidence="8">Lacks conserved residue(s) required for the propagation of feature annotation.</text>
</comment>
<feature type="binding site" evidence="8">
    <location>
        <position position="141"/>
    </location>
    <ligand>
        <name>4-CDP-2-C-methyl-D-erythritol 2-phosphate</name>
        <dbReference type="ChEBI" id="CHEBI:57919"/>
    </ligand>
</feature>
<dbReference type="GO" id="GO:0008685">
    <property type="term" value="F:2-C-methyl-D-erythritol 2,4-cyclodiphosphate synthase activity"/>
    <property type="evidence" value="ECO:0007669"/>
    <property type="project" value="UniProtKB-UniRule"/>
</dbReference>
<dbReference type="Proteomes" id="UP000007435">
    <property type="component" value="Chromosome"/>
</dbReference>
<dbReference type="HOGENOM" id="CLU_084630_2_0_10"/>
<evidence type="ECO:0000313" key="11">
    <source>
        <dbReference type="EMBL" id="ADQ16038.1"/>
    </source>
</evidence>
<sequence length="161" mass="17568">MQIRIGHGYDVHQLSAGYALTIGGVQIPHEVGSMGHSDADVLLHALCDALLGALSLGDIGQHFKNTDPRWKGMDSKHFLREVYKMISEKGYRVGNVDSSLILEAPKIGKYIPQMKTEIATCLGISPEDVSIKATTSETMGFVGRKEGLEAHAVCLLYKKED</sequence>
<evidence type="ECO:0000256" key="8">
    <source>
        <dbReference type="HAMAP-Rule" id="MF_00107"/>
    </source>
</evidence>
<name>E4RU57_LEAB4</name>
<gene>
    <name evidence="8" type="primary">ispF</name>
    <name evidence="11" type="ordered locus">Lbys_0245</name>
</gene>
<dbReference type="PROSITE" id="PS01350">
    <property type="entry name" value="ISPF"/>
    <property type="match status" value="1"/>
</dbReference>
<dbReference type="InterPro" id="IPR020555">
    <property type="entry name" value="MECDP_synthase_CS"/>
</dbReference>
<proteinExistence type="inferred from homology"/>
<evidence type="ECO:0000256" key="4">
    <source>
        <dbReference type="ARBA" id="ARBA00012579"/>
    </source>
</evidence>
<keyword evidence="5 8" id="KW-0479">Metal-binding</keyword>
<evidence type="ECO:0000259" key="10">
    <source>
        <dbReference type="Pfam" id="PF02542"/>
    </source>
</evidence>
<comment type="similarity">
    <text evidence="3 8 9">Belongs to the IspF family.</text>
</comment>
<dbReference type="EC" id="4.6.1.12" evidence="4 8"/>
<dbReference type="Gene3D" id="3.30.1330.50">
    <property type="entry name" value="2-C-methyl-D-erythritol 2,4-cyclodiphosphate synthase"/>
    <property type="match status" value="1"/>
</dbReference>
<feature type="binding site" evidence="8">
    <location>
        <position position="44"/>
    </location>
    <ligand>
        <name>a divalent metal cation</name>
        <dbReference type="ChEBI" id="CHEBI:60240"/>
    </ligand>
</feature>
<dbReference type="GO" id="GO:0046872">
    <property type="term" value="F:metal ion binding"/>
    <property type="evidence" value="ECO:0007669"/>
    <property type="project" value="UniProtKB-KW"/>
</dbReference>
<feature type="binding site" evidence="8">
    <location>
        <position position="144"/>
    </location>
    <ligand>
        <name>4-CDP-2-C-methyl-D-erythritol 2-phosphate</name>
        <dbReference type="ChEBI" id="CHEBI:57919"/>
    </ligand>
</feature>
<dbReference type="PANTHER" id="PTHR43181">
    <property type="entry name" value="2-C-METHYL-D-ERYTHRITOL 2,4-CYCLODIPHOSPHATE SYNTHASE, CHLOROPLASTIC"/>
    <property type="match status" value="1"/>
</dbReference>
<dbReference type="OrthoDB" id="9804336at2"/>
<feature type="binding site" evidence="8">
    <location>
        <begin position="63"/>
        <end position="67"/>
    </location>
    <ligand>
        <name>4-CDP-2-C-methyl-D-erythritol 2-phosphate</name>
        <dbReference type="ChEBI" id="CHEBI:57919"/>
    </ligand>
</feature>
<dbReference type="InterPro" id="IPR036571">
    <property type="entry name" value="MECDP_synthase_sf"/>
</dbReference>
<feature type="binding site" evidence="8">
    <location>
        <begin position="10"/>
        <end position="12"/>
    </location>
    <ligand>
        <name>4-CDP-2-C-methyl-D-erythritol 2-phosphate</name>
        <dbReference type="ChEBI" id="CHEBI:57919"/>
    </ligand>
</feature>
<dbReference type="Pfam" id="PF02542">
    <property type="entry name" value="YgbB"/>
    <property type="match status" value="1"/>
</dbReference>
<feature type="site" description="Transition state stabilizer" evidence="8">
    <location>
        <position position="36"/>
    </location>
</feature>
<dbReference type="FunFam" id="3.30.1330.50:FF:000001">
    <property type="entry name" value="2-C-methyl-D-erythritol 2,4-cyclodiphosphate synthase"/>
    <property type="match status" value="1"/>
</dbReference>
<dbReference type="InterPro" id="IPR003526">
    <property type="entry name" value="MECDP_synthase"/>
</dbReference>
<keyword evidence="6 8" id="KW-0414">Isoprene biosynthesis</keyword>
<evidence type="ECO:0000256" key="6">
    <source>
        <dbReference type="ARBA" id="ARBA00023229"/>
    </source>
</evidence>
<dbReference type="PANTHER" id="PTHR43181:SF1">
    <property type="entry name" value="2-C-METHYL-D-ERYTHRITOL 2,4-CYCLODIPHOSPHATE SYNTHASE, CHLOROPLASTIC"/>
    <property type="match status" value="1"/>
</dbReference>
<dbReference type="HAMAP" id="MF_00107">
    <property type="entry name" value="IspF"/>
    <property type="match status" value="1"/>
</dbReference>
<dbReference type="KEGG" id="lby:Lbys_0245"/>
<feature type="binding site" evidence="8">
    <location>
        <begin position="58"/>
        <end position="60"/>
    </location>
    <ligand>
        <name>4-CDP-2-C-methyl-D-erythritol 2-phosphate</name>
        <dbReference type="ChEBI" id="CHEBI:57919"/>
    </ligand>
</feature>
<dbReference type="CDD" id="cd00554">
    <property type="entry name" value="MECDP_synthase"/>
    <property type="match status" value="1"/>
</dbReference>
<dbReference type="NCBIfam" id="TIGR00151">
    <property type="entry name" value="ispF"/>
    <property type="match status" value="1"/>
</dbReference>
<evidence type="ECO:0000256" key="2">
    <source>
        <dbReference type="ARBA" id="ARBA00004709"/>
    </source>
</evidence>
<dbReference type="STRING" id="649349.Lbys_0245"/>
<evidence type="ECO:0000256" key="1">
    <source>
        <dbReference type="ARBA" id="ARBA00000200"/>
    </source>
</evidence>
<dbReference type="GO" id="GO:0019288">
    <property type="term" value="P:isopentenyl diphosphate biosynthetic process, methylerythritol 4-phosphate pathway"/>
    <property type="evidence" value="ECO:0007669"/>
    <property type="project" value="UniProtKB-UniRule"/>
</dbReference>
<evidence type="ECO:0000256" key="5">
    <source>
        <dbReference type="ARBA" id="ARBA00022723"/>
    </source>
</evidence>